<dbReference type="Gene3D" id="3.30.2130.30">
    <property type="match status" value="1"/>
</dbReference>
<dbReference type="SUPFAM" id="SSF143437">
    <property type="entry name" value="THUMP domain-like"/>
    <property type="match status" value="1"/>
</dbReference>
<feature type="domain" description="ThiI ferredoxin-like" evidence="1">
    <location>
        <begin position="4"/>
        <end position="76"/>
    </location>
</feature>
<dbReference type="Pfam" id="PF22025">
    <property type="entry name" value="ThiI_fer"/>
    <property type="match status" value="1"/>
</dbReference>
<dbReference type="EMBL" id="AP026933">
    <property type="protein sequence ID" value="BDT04137.1"/>
    <property type="molecule type" value="Genomic_DNA"/>
</dbReference>
<evidence type="ECO:0000313" key="3">
    <source>
        <dbReference type="Proteomes" id="UP001163387"/>
    </source>
</evidence>
<organism evidence="2 3">
    <name type="scientific">Spiroplasma ixodetis</name>
    <dbReference type="NCBI Taxonomy" id="2141"/>
    <lineage>
        <taxon>Bacteria</taxon>
        <taxon>Bacillati</taxon>
        <taxon>Mycoplasmatota</taxon>
        <taxon>Mollicutes</taxon>
        <taxon>Entomoplasmatales</taxon>
        <taxon>Spiroplasmataceae</taxon>
        <taxon>Spiroplasma</taxon>
    </lineage>
</organism>
<accession>A0ABM8BW81</accession>
<dbReference type="Proteomes" id="UP001163387">
    <property type="component" value="Chromosome"/>
</dbReference>
<dbReference type="InterPro" id="IPR050102">
    <property type="entry name" value="tRNA_sulfurtransferase_ThiI"/>
</dbReference>
<evidence type="ECO:0000259" key="1">
    <source>
        <dbReference type="Pfam" id="PF22025"/>
    </source>
</evidence>
<dbReference type="PANTHER" id="PTHR43209">
    <property type="entry name" value="TRNA SULFURTRANSFERASE"/>
    <property type="match status" value="1"/>
</dbReference>
<gene>
    <name evidence="2" type="ORF">SHM_17830</name>
</gene>
<reference evidence="2 3" key="1">
    <citation type="journal article" date="2022" name="Front. Microbiol.">
        <title>Male-killing mechanisms vary between Spiroplasma species.</title>
        <authorList>
            <person name="Arai H."/>
            <person name="Inoue M."/>
            <person name="Kageyama D."/>
        </authorList>
    </citation>
    <scope>NUCLEOTIDE SEQUENCE [LARGE SCALE GENOMIC DNA]</scope>
    <source>
        <strain evidence="3">sHm</strain>
    </source>
</reference>
<keyword evidence="3" id="KW-1185">Reference proteome</keyword>
<dbReference type="InterPro" id="IPR054173">
    <property type="entry name" value="ThiI_fer"/>
</dbReference>
<evidence type="ECO:0000313" key="2">
    <source>
        <dbReference type="EMBL" id="BDT04137.1"/>
    </source>
</evidence>
<dbReference type="RefSeq" id="WP_281748035.1">
    <property type="nucleotide sequence ID" value="NZ_AP026933.1"/>
</dbReference>
<protein>
    <recommendedName>
        <fullName evidence="1">ThiI ferredoxin-like domain-containing protein</fullName>
    </recommendedName>
</protein>
<sequence>MVPIIIIRYGELTTKSKNRIDFIKQLKINIKYALSDYKQINIIHFHDRMELTNLSLDVMNDVINILVKIFGISSLSPAFRIAKNMEILSEKVISLILSQDLGMATLFRTIFW</sequence>
<dbReference type="PANTHER" id="PTHR43209:SF1">
    <property type="entry name" value="TRNA SULFURTRANSFERASE"/>
    <property type="match status" value="1"/>
</dbReference>
<proteinExistence type="predicted"/>
<dbReference type="InterPro" id="IPR049962">
    <property type="entry name" value="THUMP_ThiI"/>
</dbReference>
<dbReference type="CDD" id="cd11716">
    <property type="entry name" value="THUMP_ThiI"/>
    <property type="match status" value="1"/>
</dbReference>
<name>A0ABM8BW81_9MOLU</name>